<dbReference type="OrthoDB" id="8548499at2"/>
<dbReference type="Proteomes" id="UP000001844">
    <property type="component" value="Chromosome"/>
</dbReference>
<sequence>MVNDKAPNAMGFIVLLFFLLFGVASPTLAEEGYGERVGEKLGRGLVNVATGWVEIPKNIVNTSQDSNVGIGVTWGLVKGIGHTLGRTLVGAGELATFFVPTSEIIHPPYIFEDFHRDTTYGVAQ</sequence>
<organism evidence="1 2">
    <name type="scientific">Nitrosococcus halophilus (strain Nc4)</name>
    <dbReference type="NCBI Taxonomy" id="472759"/>
    <lineage>
        <taxon>Bacteria</taxon>
        <taxon>Pseudomonadati</taxon>
        <taxon>Pseudomonadota</taxon>
        <taxon>Gammaproteobacteria</taxon>
        <taxon>Chromatiales</taxon>
        <taxon>Chromatiaceae</taxon>
        <taxon>Nitrosococcus</taxon>
    </lineage>
</organism>
<name>D5BWU3_NITHN</name>
<evidence type="ECO:0000313" key="1">
    <source>
        <dbReference type="EMBL" id="ADE13824.1"/>
    </source>
</evidence>
<dbReference type="InterPro" id="IPR023824">
    <property type="entry name" value="CHP04073_exosortase-affil"/>
</dbReference>
<dbReference type="NCBIfam" id="TIGR04073">
    <property type="entry name" value="exo_TIGR04073"/>
    <property type="match status" value="1"/>
</dbReference>
<reference evidence="2" key="1">
    <citation type="submission" date="2010-04" db="EMBL/GenBank/DDBJ databases">
        <title>Complete genome sequence of Nitrosococcus halophilus Nc4, a salt-adapted, aerobic obligate ammonia-oxidizing sulfur purple bacterium.</title>
        <authorList>
            <consortium name="US DOE Joint Genome Institute"/>
            <person name="Campbell M.A."/>
            <person name="Malfatti S.A."/>
            <person name="Chain P.S.G."/>
            <person name="Heidelberg J.F."/>
            <person name="Ward B.B."/>
            <person name="Klotz M.G."/>
        </authorList>
    </citation>
    <scope>NUCLEOTIDE SEQUENCE [LARGE SCALE GENOMIC DNA]</scope>
    <source>
        <strain evidence="2">Nc4</strain>
    </source>
</reference>
<evidence type="ECO:0000313" key="2">
    <source>
        <dbReference type="Proteomes" id="UP000001844"/>
    </source>
</evidence>
<dbReference type="EMBL" id="CP001798">
    <property type="protein sequence ID" value="ADE13824.1"/>
    <property type="molecule type" value="Genomic_DNA"/>
</dbReference>
<gene>
    <name evidence="1" type="ordered locus">Nhal_0644</name>
</gene>
<dbReference type="eggNOG" id="ENOG50334XP">
    <property type="taxonomic scope" value="Bacteria"/>
</dbReference>
<keyword evidence="2" id="KW-1185">Reference proteome</keyword>
<accession>D5BWU3</accession>
<dbReference type="STRING" id="472759.Nhal_0644"/>
<evidence type="ECO:0008006" key="3">
    <source>
        <dbReference type="Google" id="ProtNLM"/>
    </source>
</evidence>
<dbReference type="KEGG" id="nhl:Nhal_0644"/>
<dbReference type="HOGENOM" id="CLU_147355_1_0_6"/>
<proteinExistence type="predicted"/>
<dbReference type="AlphaFoldDB" id="D5BWU3"/>
<dbReference type="RefSeq" id="WP_013031718.1">
    <property type="nucleotide sequence ID" value="NC_013960.1"/>
</dbReference>
<protein>
    <recommendedName>
        <fullName evidence="3">Exosortase system-associated protein, TIGR04073 family</fullName>
    </recommendedName>
</protein>